<dbReference type="InterPro" id="IPR000873">
    <property type="entry name" value="AMP-dep_synth/lig_dom"/>
</dbReference>
<dbReference type="RefSeq" id="WP_321535540.1">
    <property type="nucleotide sequence ID" value="NZ_JARGDL010000006.1"/>
</dbReference>
<dbReference type="FunFam" id="3.30.300.30:FF:000008">
    <property type="entry name" value="2,3-dihydroxybenzoate-AMP ligase"/>
    <property type="match status" value="1"/>
</dbReference>
<protein>
    <submittedName>
        <fullName evidence="5">Long-chain fatty acid--CoA ligase</fullName>
    </submittedName>
</protein>
<evidence type="ECO:0000256" key="2">
    <source>
        <dbReference type="ARBA" id="ARBA00022598"/>
    </source>
</evidence>
<dbReference type="PANTHER" id="PTHR24096">
    <property type="entry name" value="LONG-CHAIN-FATTY-ACID--COA LIGASE"/>
    <property type="match status" value="1"/>
</dbReference>
<evidence type="ECO:0000313" key="5">
    <source>
        <dbReference type="EMBL" id="MDF1611773.1"/>
    </source>
</evidence>
<evidence type="ECO:0000256" key="1">
    <source>
        <dbReference type="ARBA" id="ARBA00006432"/>
    </source>
</evidence>
<dbReference type="Gene3D" id="3.40.50.12780">
    <property type="entry name" value="N-terminal domain of ligase-like"/>
    <property type="match status" value="1"/>
</dbReference>
<dbReference type="Gene3D" id="3.30.300.30">
    <property type="match status" value="1"/>
</dbReference>
<name>A0AAE3TBW7_9BACT</name>
<dbReference type="SUPFAM" id="SSF56801">
    <property type="entry name" value="Acetyl-CoA synthetase-like"/>
    <property type="match status" value="1"/>
</dbReference>
<comment type="similarity">
    <text evidence="1">Belongs to the ATP-dependent AMP-binding enzyme family.</text>
</comment>
<dbReference type="Pfam" id="PF00501">
    <property type="entry name" value="AMP-binding"/>
    <property type="match status" value="1"/>
</dbReference>
<dbReference type="EMBL" id="JARGDL010000006">
    <property type="protein sequence ID" value="MDF1611773.1"/>
    <property type="molecule type" value="Genomic_DNA"/>
</dbReference>
<dbReference type="InterPro" id="IPR045851">
    <property type="entry name" value="AMP-bd_C_sf"/>
</dbReference>
<evidence type="ECO:0000259" key="3">
    <source>
        <dbReference type="Pfam" id="PF00501"/>
    </source>
</evidence>
<proteinExistence type="inferred from homology"/>
<dbReference type="Proteomes" id="UP001221302">
    <property type="component" value="Unassembled WGS sequence"/>
</dbReference>
<dbReference type="GO" id="GO:0016405">
    <property type="term" value="F:CoA-ligase activity"/>
    <property type="evidence" value="ECO:0007669"/>
    <property type="project" value="TreeGrafter"/>
</dbReference>
<dbReference type="Pfam" id="PF13193">
    <property type="entry name" value="AMP-binding_C"/>
    <property type="match status" value="1"/>
</dbReference>
<keyword evidence="6" id="KW-1185">Reference proteome</keyword>
<feature type="domain" description="AMP-binding enzyme C-terminal" evidence="4">
    <location>
        <begin position="416"/>
        <end position="491"/>
    </location>
</feature>
<evidence type="ECO:0000313" key="6">
    <source>
        <dbReference type="Proteomes" id="UP001221302"/>
    </source>
</evidence>
<dbReference type="InterPro" id="IPR042099">
    <property type="entry name" value="ANL_N_sf"/>
</dbReference>
<dbReference type="AlphaFoldDB" id="A0AAE3TBW7"/>
<gene>
    <name evidence="5" type="ORF">P0M35_06400</name>
</gene>
<dbReference type="PANTHER" id="PTHR24096:SF267">
    <property type="entry name" value="MALONATE--COA LIGASE ACSF3, MITOCHONDRIAL"/>
    <property type="match status" value="1"/>
</dbReference>
<keyword evidence="2 5" id="KW-0436">Ligase</keyword>
<accession>A0AAE3TBW7</accession>
<organism evidence="5 6">
    <name type="scientific">Stygiobacter electus</name>
    <dbReference type="NCBI Taxonomy" id="3032292"/>
    <lineage>
        <taxon>Bacteria</taxon>
        <taxon>Pseudomonadati</taxon>
        <taxon>Ignavibacteriota</taxon>
        <taxon>Ignavibacteria</taxon>
        <taxon>Ignavibacteriales</taxon>
        <taxon>Melioribacteraceae</taxon>
        <taxon>Stygiobacter</taxon>
    </lineage>
</organism>
<dbReference type="PROSITE" id="PS00455">
    <property type="entry name" value="AMP_BINDING"/>
    <property type="match status" value="1"/>
</dbReference>
<comment type="caution">
    <text evidence="5">The sequence shown here is derived from an EMBL/GenBank/DDBJ whole genome shotgun (WGS) entry which is preliminary data.</text>
</comment>
<reference evidence="5" key="1">
    <citation type="submission" date="2023-03" db="EMBL/GenBank/DDBJ databases">
        <title>Stygiobacter electus gen. nov., sp. nov., facultatively anaerobic thermotolerant bacterium of the class Ignavibacteria from a well of Yessentuki mineral water deposit.</title>
        <authorList>
            <person name="Podosokorskaya O.A."/>
            <person name="Elcheninov A.G."/>
            <person name="Petrova N.F."/>
            <person name="Zavarzina D.G."/>
            <person name="Kublanov I.V."/>
            <person name="Merkel A.Y."/>
        </authorList>
    </citation>
    <scope>NUCLEOTIDE SEQUENCE</scope>
    <source>
        <strain evidence="5">09-Me</strain>
    </source>
</reference>
<dbReference type="InterPro" id="IPR020845">
    <property type="entry name" value="AMP-binding_CS"/>
</dbReference>
<dbReference type="InterPro" id="IPR025110">
    <property type="entry name" value="AMP-bd_C"/>
</dbReference>
<sequence>MKINNHFDWLEKWSVYNPEKLFLREYHTQREWNYKDFNYRANQLAKYFIDELNFSKGDRIAVYSKNRAEYVLIFTACVKSGLIIVPLNFRLTPRELDILINDAEPKLFIYEKEYLSEVQKLESISKVDNKIEIESLTNILDGKFEQTGKINIEITEDDIVMILYTAGTTGLSKGAIINHRMLFWNSINTGLRLDLTSRDHTQSFAPFFHTGGWNVLFTPFLHHGASHTILQKFDAELILDLMEKEQATILFGVPTMLQMMSDSPKFEKVDLSSVRYAIVGGAPMPIPLINKWHEKGIFIRQGYGLTEVGPNVFSLHQKDAIRKKGSIGFPNFYFDVKIVDDNGNELGANQVGELWLKSPVVTPGYWRKPDETAKSITDGWFHTGDMVMKDDEGYFYVVDRKKNMFISGGENVYPAEIERFLLTNQKLKEVAVIGVDDEKWGEVGSAFIVKNESENLTEEEIKNFCFEGLAKYKIPKYIHFVNEIPKNEAGKIDRKKLLAIHKKHQTKK</sequence>
<feature type="domain" description="AMP-dependent synthetase/ligase" evidence="3">
    <location>
        <begin position="12"/>
        <end position="366"/>
    </location>
</feature>
<evidence type="ECO:0000259" key="4">
    <source>
        <dbReference type="Pfam" id="PF13193"/>
    </source>
</evidence>
<dbReference type="CDD" id="cd17631">
    <property type="entry name" value="FACL_FadD13-like"/>
    <property type="match status" value="1"/>
</dbReference>